<evidence type="ECO:0000313" key="4">
    <source>
        <dbReference type="Proteomes" id="UP000297609"/>
    </source>
</evidence>
<dbReference type="Gene3D" id="3.40.50.2020">
    <property type="match status" value="1"/>
</dbReference>
<dbReference type="InterPro" id="IPR029057">
    <property type="entry name" value="PRTase-like"/>
</dbReference>
<dbReference type="AlphaFoldDB" id="A0A4R9JUV1"/>
<keyword evidence="4" id="KW-1185">Reference proteome</keyword>
<name>A0A4R9JUV1_9LEPT</name>
<gene>
    <name evidence="3" type="ORF">EHQ59_02860</name>
</gene>
<dbReference type="Proteomes" id="UP000297609">
    <property type="component" value="Unassembled WGS sequence"/>
</dbReference>
<evidence type="ECO:0000313" key="3">
    <source>
        <dbReference type="EMBL" id="TGL55743.1"/>
    </source>
</evidence>
<evidence type="ECO:0000256" key="1">
    <source>
        <dbReference type="ARBA" id="ARBA00008007"/>
    </source>
</evidence>
<accession>A0A4R9JUV1</accession>
<sequence>MRGVFFSLLTYLFPKYCVSCGTNDFFSELLGVCKTCTRRSFGSAKRNREGMRPFAIPNPNDRFLFYENAYALRSRNSVTRDLFLSLKFQNEKQLGRYFSLGWRRLTRVWREDPPNCFVLVPSRKKAGPKPYHAAWHLRERLLQGGNIREDTSLRKVSKDIQSEKRFEDRFFHAKKAFEFIKSDRIIEGLHVLLVDDIFTTGASLNEIARLFKLRGARKVTCVVCLLSGVIESNGCSSQG</sequence>
<dbReference type="InterPro" id="IPR051910">
    <property type="entry name" value="ComF/GntX_DNA_util-trans"/>
</dbReference>
<dbReference type="SUPFAM" id="SSF53271">
    <property type="entry name" value="PRTase-like"/>
    <property type="match status" value="1"/>
</dbReference>
<dbReference type="PANTHER" id="PTHR47505">
    <property type="entry name" value="DNA UTILIZATION PROTEIN YHGH"/>
    <property type="match status" value="1"/>
</dbReference>
<reference evidence="3" key="1">
    <citation type="journal article" date="2019" name="PLoS Negl. Trop. Dis.">
        <title>Revisiting the worldwide diversity of Leptospira species in the environment.</title>
        <authorList>
            <person name="Vincent A.T."/>
            <person name="Schiettekatte O."/>
            <person name="Bourhy P."/>
            <person name="Veyrier F.J."/>
            <person name="Picardeau M."/>
        </authorList>
    </citation>
    <scope>NUCLEOTIDE SEQUENCE [LARGE SCALE GENOMIC DNA]</scope>
    <source>
        <strain evidence="3">201702454</strain>
    </source>
</reference>
<comment type="caution">
    <text evidence="3">The sequence shown here is derived from an EMBL/GenBank/DDBJ whole genome shotgun (WGS) entry which is preliminary data.</text>
</comment>
<evidence type="ECO:0000259" key="2">
    <source>
        <dbReference type="Pfam" id="PF00156"/>
    </source>
</evidence>
<protein>
    <submittedName>
        <fullName evidence="3">ComF family protein</fullName>
    </submittedName>
</protein>
<dbReference type="PANTHER" id="PTHR47505:SF1">
    <property type="entry name" value="DNA UTILIZATION PROTEIN YHGH"/>
    <property type="match status" value="1"/>
</dbReference>
<comment type="similarity">
    <text evidence="1">Belongs to the ComF/GntX family.</text>
</comment>
<dbReference type="OrthoDB" id="9779910at2"/>
<dbReference type="InterPro" id="IPR000836">
    <property type="entry name" value="PRTase_dom"/>
</dbReference>
<dbReference type="EMBL" id="RQGG01000009">
    <property type="protein sequence ID" value="TGL55743.1"/>
    <property type="molecule type" value="Genomic_DNA"/>
</dbReference>
<dbReference type="CDD" id="cd06223">
    <property type="entry name" value="PRTases_typeI"/>
    <property type="match status" value="1"/>
</dbReference>
<dbReference type="Pfam" id="PF00156">
    <property type="entry name" value="Pribosyltran"/>
    <property type="match status" value="1"/>
</dbReference>
<organism evidence="3 4">
    <name type="scientific">Leptospira kemamanensis</name>
    <dbReference type="NCBI Taxonomy" id="2484942"/>
    <lineage>
        <taxon>Bacteria</taxon>
        <taxon>Pseudomonadati</taxon>
        <taxon>Spirochaetota</taxon>
        <taxon>Spirochaetia</taxon>
        <taxon>Leptospirales</taxon>
        <taxon>Leptospiraceae</taxon>
        <taxon>Leptospira</taxon>
    </lineage>
</organism>
<feature type="domain" description="Phosphoribosyltransferase" evidence="2">
    <location>
        <begin position="181"/>
        <end position="224"/>
    </location>
</feature>
<proteinExistence type="inferred from homology"/>